<organism evidence="2 3">
    <name type="scientific">Neisseria meningitidis</name>
    <dbReference type="NCBI Taxonomy" id="487"/>
    <lineage>
        <taxon>Bacteria</taxon>
        <taxon>Pseudomonadati</taxon>
        <taxon>Pseudomonadota</taxon>
        <taxon>Betaproteobacteria</taxon>
        <taxon>Neisseriales</taxon>
        <taxon>Neisseriaceae</taxon>
        <taxon>Neisseria</taxon>
    </lineage>
</organism>
<evidence type="ECO:0000313" key="2">
    <source>
        <dbReference type="EMBL" id="RQK79486.1"/>
    </source>
</evidence>
<dbReference type="Proteomes" id="UP000283666">
    <property type="component" value="Unassembled WGS sequence"/>
</dbReference>
<evidence type="ECO:0000256" key="1">
    <source>
        <dbReference type="SAM" id="MobiDB-lite"/>
    </source>
</evidence>
<dbReference type="AlphaFoldDB" id="A0A1R1MZC0"/>
<proteinExistence type="predicted"/>
<protein>
    <recommendedName>
        <fullName evidence="4">YjzC family protein</fullName>
    </recommendedName>
</protein>
<evidence type="ECO:0008006" key="4">
    <source>
        <dbReference type="Google" id="ProtNLM"/>
    </source>
</evidence>
<evidence type="ECO:0000313" key="3">
    <source>
        <dbReference type="Proteomes" id="UP000283666"/>
    </source>
</evidence>
<feature type="compositionally biased region" description="Polar residues" evidence="1">
    <location>
        <begin position="1"/>
        <end position="12"/>
    </location>
</feature>
<feature type="compositionally biased region" description="Polar residues" evidence="1">
    <location>
        <begin position="40"/>
        <end position="51"/>
    </location>
</feature>
<comment type="caution">
    <text evidence="2">The sequence shown here is derived from an EMBL/GenBank/DDBJ whole genome shotgun (WGS) entry which is preliminary data.</text>
</comment>
<dbReference type="RefSeq" id="WP_079267076.1">
    <property type="nucleotide sequence ID" value="NZ_AP024489.1"/>
</dbReference>
<reference evidence="2 3" key="1">
    <citation type="submission" date="2017-09" db="EMBL/GenBank/DDBJ databases">
        <title>Phenotypic and genotypic characterization of Colombian isolates of Neisseria meningitidis recovered from invasive disease.</title>
        <authorList>
            <person name="Duarte C."/>
            <person name="Gabastou J.M."/>
            <person name="Moreno J."/>
        </authorList>
    </citation>
    <scope>NUCLEOTIDE SEQUENCE [LARGE SCALE GENOMIC DNA]</scope>
    <source>
        <strain evidence="2 3">INS-Nm1012</strain>
    </source>
</reference>
<feature type="region of interest" description="Disordered" evidence="1">
    <location>
        <begin position="1"/>
        <end position="61"/>
    </location>
</feature>
<gene>
    <name evidence="2" type="ORF">COH52_04450</name>
</gene>
<accession>A0A1R1MZC0</accession>
<dbReference type="EMBL" id="NWZY01000009">
    <property type="protein sequence ID" value="RQK79486.1"/>
    <property type="molecule type" value="Genomic_DNA"/>
</dbReference>
<sequence length="61" mass="6673">MTNKIKPGQNTGNNGGIYQEIGSRGGRKDNYATIKDNQKAPPTQNPGSSWIQIKRTPDSSR</sequence>
<name>A0A1R1MZC0_NEIME</name>